<dbReference type="GO" id="GO:0016757">
    <property type="term" value="F:glycosyltransferase activity"/>
    <property type="evidence" value="ECO:0007669"/>
    <property type="project" value="TreeGrafter"/>
</dbReference>
<dbReference type="Proteomes" id="UP000626220">
    <property type="component" value="Unassembled WGS sequence"/>
</dbReference>
<reference evidence="2" key="2">
    <citation type="submission" date="2020-09" db="EMBL/GenBank/DDBJ databases">
        <authorList>
            <person name="Sun Q."/>
            <person name="Kim S."/>
        </authorList>
    </citation>
    <scope>NUCLEOTIDE SEQUENCE</scope>
    <source>
        <strain evidence="2">KCTC 42650</strain>
    </source>
</reference>
<accession>A0A8J3H026</accession>
<sequence length="339" mass="37292">MIRVLHLIDDTTPGGVTRYLEFIRHHPAMTGVARHQIRLVTRNRLRAERVTADIVVSHLAISWRGLPQFMALRAANPKVPLIHVEHSYCEGFVAARVSKRDRFYTLLRCSYSLFDRVVAVSEGQAGWFNRHRLVAADALAVIPPCVDLSAFRALDAPTGPVDVIGAFGRLDQQKGFDLLIRAYRQVKGQAVLRIHGEGPERAALEALAEGDRRIQFTGFVADPAAAMAQCDAVVMPSRWEPYGIVALEALTARRPLLTSPVDGLNDHRTAGAQCIRGASVEVWADALRDLVNGRTGALNVSPFRTPEQTTAALWQKLLEDIAIQPRTSGTETPRQSSAS</sequence>
<reference evidence="2" key="1">
    <citation type="journal article" date="2014" name="Int. J. Syst. Evol. Microbiol.">
        <title>Complete genome sequence of Corynebacterium casei LMG S-19264T (=DSM 44701T), isolated from a smear-ripened cheese.</title>
        <authorList>
            <consortium name="US DOE Joint Genome Institute (JGI-PGF)"/>
            <person name="Walter F."/>
            <person name="Albersmeier A."/>
            <person name="Kalinowski J."/>
            <person name="Ruckert C."/>
        </authorList>
    </citation>
    <scope>NUCLEOTIDE SEQUENCE</scope>
    <source>
        <strain evidence="2">KCTC 42650</strain>
    </source>
</reference>
<proteinExistence type="predicted"/>
<comment type="caution">
    <text evidence="2">The sequence shown here is derived from an EMBL/GenBank/DDBJ whole genome shotgun (WGS) entry which is preliminary data.</text>
</comment>
<dbReference type="Pfam" id="PF13439">
    <property type="entry name" value="Glyco_transf_4"/>
    <property type="match status" value="1"/>
</dbReference>
<gene>
    <name evidence="2" type="ORF">GCM10017056_33320</name>
</gene>
<dbReference type="PANTHER" id="PTHR12526">
    <property type="entry name" value="GLYCOSYLTRANSFERASE"/>
    <property type="match status" value="1"/>
</dbReference>
<dbReference type="RefSeq" id="WP_189681234.1">
    <property type="nucleotide sequence ID" value="NZ_BNCJ01000010.1"/>
</dbReference>
<dbReference type="PANTHER" id="PTHR12526:SF635">
    <property type="entry name" value="GLYCOSYL TRANSFERASE GROUP 1"/>
    <property type="match status" value="1"/>
</dbReference>
<protein>
    <recommendedName>
        <fullName evidence="1">Glycosyltransferase subfamily 4-like N-terminal domain-containing protein</fullName>
    </recommendedName>
</protein>
<evidence type="ECO:0000259" key="1">
    <source>
        <dbReference type="Pfam" id="PF13439"/>
    </source>
</evidence>
<dbReference type="EMBL" id="BNCJ01000010">
    <property type="protein sequence ID" value="GHF59148.1"/>
    <property type="molecule type" value="Genomic_DNA"/>
</dbReference>
<evidence type="ECO:0000313" key="3">
    <source>
        <dbReference type="Proteomes" id="UP000626220"/>
    </source>
</evidence>
<dbReference type="Pfam" id="PF13692">
    <property type="entry name" value="Glyco_trans_1_4"/>
    <property type="match status" value="1"/>
</dbReference>
<dbReference type="InterPro" id="IPR028098">
    <property type="entry name" value="Glyco_trans_4-like_N"/>
</dbReference>
<feature type="domain" description="Glycosyltransferase subfamily 4-like N-terminal" evidence="1">
    <location>
        <begin position="26"/>
        <end position="149"/>
    </location>
</feature>
<evidence type="ECO:0000313" key="2">
    <source>
        <dbReference type="EMBL" id="GHF59148.1"/>
    </source>
</evidence>
<dbReference type="CDD" id="cd03811">
    <property type="entry name" value="GT4_GT28_WabH-like"/>
    <property type="match status" value="1"/>
</dbReference>
<dbReference type="SUPFAM" id="SSF53756">
    <property type="entry name" value="UDP-Glycosyltransferase/glycogen phosphorylase"/>
    <property type="match status" value="1"/>
</dbReference>
<organism evidence="2 3">
    <name type="scientific">Seohaeicola zhoushanensis</name>
    <dbReference type="NCBI Taxonomy" id="1569283"/>
    <lineage>
        <taxon>Bacteria</taxon>
        <taxon>Pseudomonadati</taxon>
        <taxon>Pseudomonadota</taxon>
        <taxon>Alphaproteobacteria</taxon>
        <taxon>Rhodobacterales</taxon>
        <taxon>Roseobacteraceae</taxon>
        <taxon>Seohaeicola</taxon>
    </lineage>
</organism>
<dbReference type="AlphaFoldDB" id="A0A8J3H026"/>
<dbReference type="Gene3D" id="3.40.50.2000">
    <property type="entry name" value="Glycogen Phosphorylase B"/>
    <property type="match status" value="2"/>
</dbReference>
<name>A0A8J3H026_9RHOB</name>
<keyword evidence="3" id="KW-1185">Reference proteome</keyword>